<protein>
    <submittedName>
        <fullName evidence="2">Diguanylate cyclase</fullName>
    </submittedName>
</protein>
<name>A0A831W9A3_9GAMM</name>
<dbReference type="InterPro" id="IPR029787">
    <property type="entry name" value="Nucleotide_cyclase"/>
</dbReference>
<sequence>HLTISCGTACDIPDDELSPEKLLSRADKAMYEAKEQGRDLGGCRDIAVAELESSI</sequence>
<feature type="non-terminal residue" evidence="2">
    <location>
        <position position="1"/>
    </location>
</feature>
<feature type="domain" description="GGDEF" evidence="1">
    <location>
        <begin position="1"/>
        <end position="39"/>
    </location>
</feature>
<evidence type="ECO:0000313" key="2">
    <source>
        <dbReference type="EMBL" id="HEC05312.1"/>
    </source>
</evidence>
<comment type="caution">
    <text evidence="2">The sequence shown here is derived from an EMBL/GenBank/DDBJ whole genome shotgun (WGS) entry which is preliminary data.</text>
</comment>
<gene>
    <name evidence="2" type="ORF">ENJ12_00535</name>
</gene>
<dbReference type="Proteomes" id="UP000886339">
    <property type="component" value="Unassembled WGS sequence"/>
</dbReference>
<proteinExistence type="predicted"/>
<accession>A0A831W9A3</accession>
<organism evidence="2">
    <name type="scientific">Thiolapillus brandeum</name>
    <dbReference type="NCBI Taxonomy" id="1076588"/>
    <lineage>
        <taxon>Bacteria</taxon>
        <taxon>Pseudomonadati</taxon>
        <taxon>Pseudomonadota</taxon>
        <taxon>Gammaproteobacteria</taxon>
        <taxon>Chromatiales</taxon>
        <taxon>Sedimenticolaceae</taxon>
        <taxon>Thiolapillus</taxon>
    </lineage>
</organism>
<dbReference type="AlphaFoldDB" id="A0A831W9A3"/>
<dbReference type="InterPro" id="IPR043128">
    <property type="entry name" value="Rev_trsase/Diguanyl_cyclase"/>
</dbReference>
<reference evidence="2" key="1">
    <citation type="journal article" date="2020" name="mSystems">
        <title>Genome- and Community-Level Interaction Insights into Carbon Utilization and Element Cycling Functions of Hydrothermarchaeota in Hydrothermal Sediment.</title>
        <authorList>
            <person name="Zhou Z."/>
            <person name="Liu Y."/>
            <person name="Xu W."/>
            <person name="Pan J."/>
            <person name="Luo Z.H."/>
            <person name="Li M."/>
        </authorList>
    </citation>
    <scope>NUCLEOTIDE SEQUENCE [LARGE SCALE GENOMIC DNA]</scope>
    <source>
        <strain evidence="2">HyVt-458</strain>
    </source>
</reference>
<evidence type="ECO:0000259" key="1">
    <source>
        <dbReference type="Pfam" id="PF00990"/>
    </source>
</evidence>
<dbReference type="Pfam" id="PF00990">
    <property type="entry name" value="GGDEF"/>
    <property type="match status" value="1"/>
</dbReference>
<dbReference type="SUPFAM" id="SSF55073">
    <property type="entry name" value="Nucleotide cyclase"/>
    <property type="match status" value="1"/>
</dbReference>
<dbReference type="Gene3D" id="3.30.70.270">
    <property type="match status" value="1"/>
</dbReference>
<dbReference type="EMBL" id="DRLF01000019">
    <property type="protein sequence ID" value="HEC05312.1"/>
    <property type="molecule type" value="Genomic_DNA"/>
</dbReference>
<dbReference type="InterPro" id="IPR000160">
    <property type="entry name" value="GGDEF_dom"/>
</dbReference>